<accession>A0ACC3YT99</accession>
<dbReference type="Proteomes" id="UP000805649">
    <property type="component" value="Unassembled WGS sequence"/>
</dbReference>
<reference evidence="1 2" key="1">
    <citation type="journal article" date="2020" name="Phytopathology">
        <title>Genome Sequence Resources of Colletotrichum truncatum, C. plurivorum, C. musicola, and C. sojae: Four Species Pathogenic to Soybean (Glycine max).</title>
        <authorList>
            <person name="Rogerio F."/>
            <person name="Boufleur T.R."/>
            <person name="Ciampi-Guillardi M."/>
            <person name="Sukno S.A."/>
            <person name="Thon M.R."/>
            <person name="Massola Junior N.S."/>
            <person name="Baroncelli R."/>
        </authorList>
    </citation>
    <scope>NUCLEOTIDE SEQUENCE [LARGE SCALE GENOMIC DNA]</scope>
    <source>
        <strain evidence="1 2">CMES1059</strain>
    </source>
</reference>
<sequence length="233" mass="27182">MILSAIAYQKYPGWASLASVCREWQYVLEKANFYKVKLRVSCLNDFEYFVPPRKRELIHHICLNVELPRYTPRCCSKRRSPPAKIRSVVSDGIWKLFSILSTWKPAAHLALEINVYSPSDRKHWFKNFYLSTDDVEDDGDPIPDALRAVTPHHDLQHGWVHGRQVKAPPRSAAQRIFRPIDLVFREMLPRVEAVTCLIIRRQLRRCISPWGLSLLLRKLHGLEHISLSRGRHT</sequence>
<organism evidence="1 2">
    <name type="scientific">Colletotrichum truncatum</name>
    <name type="common">Anthracnose fungus</name>
    <name type="synonym">Colletotrichum capsici</name>
    <dbReference type="NCBI Taxonomy" id="5467"/>
    <lineage>
        <taxon>Eukaryota</taxon>
        <taxon>Fungi</taxon>
        <taxon>Dikarya</taxon>
        <taxon>Ascomycota</taxon>
        <taxon>Pezizomycotina</taxon>
        <taxon>Sordariomycetes</taxon>
        <taxon>Hypocreomycetidae</taxon>
        <taxon>Glomerellales</taxon>
        <taxon>Glomerellaceae</taxon>
        <taxon>Colletotrichum</taxon>
        <taxon>Colletotrichum truncatum species complex</taxon>
    </lineage>
</organism>
<gene>
    <name evidence="1" type="ORF">CTRU02_209737</name>
</gene>
<keyword evidence="2" id="KW-1185">Reference proteome</keyword>
<proteinExistence type="predicted"/>
<name>A0ACC3YT99_COLTU</name>
<protein>
    <submittedName>
        <fullName evidence="1">Uncharacterized protein</fullName>
    </submittedName>
</protein>
<evidence type="ECO:0000313" key="1">
    <source>
        <dbReference type="EMBL" id="KAL0935146.1"/>
    </source>
</evidence>
<dbReference type="EMBL" id="VUJX02000006">
    <property type="protein sequence ID" value="KAL0935146.1"/>
    <property type="molecule type" value="Genomic_DNA"/>
</dbReference>
<evidence type="ECO:0000313" key="2">
    <source>
        <dbReference type="Proteomes" id="UP000805649"/>
    </source>
</evidence>
<comment type="caution">
    <text evidence="1">The sequence shown here is derived from an EMBL/GenBank/DDBJ whole genome shotgun (WGS) entry which is preliminary data.</text>
</comment>